<organism evidence="2 3">
    <name type="scientific">Pleuronectes platessa</name>
    <name type="common">European plaice</name>
    <dbReference type="NCBI Taxonomy" id="8262"/>
    <lineage>
        <taxon>Eukaryota</taxon>
        <taxon>Metazoa</taxon>
        <taxon>Chordata</taxon>
        <taxon>Craniata</taxon>
        <taxon>Vertebrata</taxon>
        <taxon>Euteleostomi</taxon>
        <taxon>Actinopterygii</taxon>
        <taxon>Neopterygii</taxon>
        <taxon>Teleostei</taxon>
        <taxon>Neoteleostei</taxon>
        <taxon>Acanthomorphata</taxon>
        <taxon>Carangaria</taxon>
        <taxon>Pleuronectiformes</taxon>
        <taxon>Pleuronectoidei</taxon>
        <taxon>Pleuronectidae</taxon>
        <taxon>Pleuronectes</taxon>
    </lineage>
</organism>
<evidence type="ECO:0000313" key="2">
    <source>
        <dbReference type="EMBL" id="CAB1413072.1"/>
    </source>
</evidence>
<evidence type="ECO:0000313" key="3">
    <source>
        <dbReference type="Proteomes" id="UP001153269"/>
    </source>
</evidence>
<keyword evidence="3" id="KW-1185">Reference proteome</keyword>
<protein>
    <submittedName>
        <fullName evidence="2">Uncharacterized protein</fullName>
    </submittedName>
</protein>
<sequence length="97" mass="10278">MRLRALVRGPPRLLPYRSGGDPLPARAAPAVPAIPLATGPRAGRSLGGADRSLGRGRPRRGWPSPSGRPGRCATGFSSNISEEKRCCDRAITRGEFC</sequence>
<proteinExistence type="predicted"/>
<dbReference type="AlphaFoldDB" id="A0A9N7Y5D2"/>
<dbReference type="EMBL" id="CADEAL010000035">
    <property type="protein sequence ID" value="CAB1413072.1"/>
    <property type="molecule type" value="Genomic_DNA"/>
</dbReference>
<comment type="caution">
    <text evidence="2">The sequence shown here is derived from an EMBL/GenBank/DDBJ whole genome shotgun (WGS) entry which is preliminary data.</text>
</comment>
<accession>A0A9N7Y5D2</accession>
<reference evidence="2" key="1">
    <citation type="submission" date="2020-03" db="EMBL/GenBank/DDBJ databases">
        <authorList>
            <person name="Weist P."/>
        </authorList>
    </citation>
    <scope>NUCLEOTIDE SEQUENCE</scope>
</reference>
<feature type="compositionally biased region" description="Low complexity" evidence="1">
    <location>
        <begin position="61"/>
        <end position="71"/>
    </location>
</feature>
<dbReference type="Proteomes" id="UP001153269">
    <property type="component" value="Unassembled WGS sequence"/>
</dbReference>
<evidence type="ECO:0000256" key="1">
    <source>
        <dbReference type="SAM" id="MobiDB-lite"/>
    </source>
</evidence>
<name>A0A9N7Y5D2_PLEPL</name>
<gene>
    <name evidence="2" type="ORF">PLEPLA_LOCUS769</name>
</gene>
<feature type="region of interest" description="Disordered" evidence="1">
    <location>
        <begin position="34"/>
        <end position="76"/>
    </location>
</feature>